<proteinExistence type="predicted"/>
<gene>
    <name evidence="2" type="ORF">ACFQ1X_15000</name>
</gene>
<keyword evidence="2" id="KW-0255">Endonuclease</keyword>
<name>A0ABW3LDQ4_9BACL</name>
<protein>
    <submittedName>
        <fullName evidence="2">Endonuclease/exonuclease/phosphatase family protein</fullName>
    </submittedName>
</protein>
<dbReference type="RefSeq" id="WP_144839505.1">
    <property type="nucleotide sequence ID" value="NZ_JBHTKI010000023.1"/>
</dbReference>
<keyword evidence="2" id="KW-0540">Nuclease</keyword>
<dbReference type="Pfam" id="PF03372">
    <property type="entry name" value="Exo_endo_phos"/>
    <property type="match status" value="1"/>
</dbReference>
<dbReference type="InterPro" id="IPR005135">
    <property type="entry name" value="Endo/exonuclease/phosphatase"/>
</dbReference>
<comment type="caution">
    <text evidence="2">The sequence shown here is derived from an EMBL/GenBank/DDBJ whole genome shotgun (WGS) entry which is preliminary data.</text>
</comment>
<dbReference type="GO" id="GO:0004519">
    <property type="term" value="F:endonuclease activity"/>
    <property type="evidence" value="ECO:0007669"/>
    <property type="project" value="UniProtKB-KW"/>
</dbReference>
<keyword evidence="3" id="KW-1185">Reference proteome</keyword>
<dbReference type="EMBL" id="JBHTKI010000023">
    <property type="protein sequence ID" value="MFD1032745.1"/>
    <property type="molecule type" value="Genomic_DNA"/>
</dbReference>
<dbReference type="PANTHER" id="PTHR14859:SF15">
    <property type="entry name" value="ENDONUCLEASE_EXONUCLEASE_PHOSPHATASE DOMAIN-CONTAINING PROTEIN"/>
    <property type="match status" value="1"/>
</dbReference>
<feature type="domain" description="Endonuclease/exonuclease/phosphatase" evidence="1">
    <location>
        <begin position="12"/>
        <end position="250"/>
    </location>
</feature>
<evidence type="ECO:0000313" key="2">
    <source>
        <dbReference type="EMBL" id="MFD1032745.1"/>
    </source>
</evidence>
<organism evidence="2 3">
    <name type="scientific">Metaplanococcus flavidus</name>
    <dbReference type="NCBI Taxonomy" id="569883"/>
    <lineage>
        <taxon>Bacteria</taxon>
        <taxon>Bacillati</taxon>
        <taxon>Bacillota</taxon>
        <taxon>Bacilli</taxon>
        <taxon>Bacillales</taxon>
        <taxon>Caryophanaceae</taxon>
        <taxon>Metaplanococcus</taxon>
    </lineage>
</organism>
<dbReference type="Gene3D" id="3.60.10.10">
    <property type="entry name" value="Endonuclease/exonuclease/phosphatase"/>
    <property type="match status" value="1"/>
</dbReference>
<dbReference type="InterPro" id="IPR036691">
    <property type="entry name" value="Endo/exonu/phosph_ase_sf"/>
</dbReference>
<reference evidence="3" key="1">
    <citation type="journal article" date="2019" name="Int. J. Syst. Evol. Microbiol.">
        <title>The Global Catalogue of Microorganisms (GCM) 10K type strain sequencing project: providing services to taxonomists for standard genome sequencing and annotation.</title>
        <authorList>
            <consortium name="The Broad Institute Genomics Platform"/>
            <consortium name="The Broad Institute Genome Sequencing Center for Infectious Disease"/>
            <person name="Wu L."/>
            <person name="Ma J."/>
        </authorList>
    </citation>
    <scope>NUCLEOTIDE SEQUENCE [LARGE SCALE GENOMIC DNA]</scope>
    <source>
        <strain evidence="3">CCUG 56756</strain>
    </source>
</reference>
<dbReference type="Proteomes" id="UP001597109">
    <property type="component" value="Unassembled WGS sequence"/>
</dbReference>
<dbReference type="InterPro" id="IPR051916">
    <property type="entry name" value="GPI-anchor_lipid_remodeler"/>
</dbReference>
<sequence>MKNSKPPIVKVLSFNIAHGLGMDGIMNLERTATIIEDSCASIIGLQEVDRFFGERSQFMDQVEWLGERLGMYTAYGANIDHAAEQAGQPNCQYGNAILSKYPITYSKNHHMTPVQQWYGNDEQRGVLEAVIEVDDIAISVYNAHLSLKDEELKLSVKEILALTAGSKFPCIVLGDFNAPPFYAPIREMNRYFTDAFLKMKQGDAYTYPSPYSYKTSDVDLKPVTRIDYIFFGPEMEVVQTATISTDVSDHLPIVADLVLARTKQIQPSKQKTSKAKA</sequence>
<accession>A0ABW3LDQ4</accession>
<dbReference type="PANTHER" id="PTHR14859">
    <property type="entry name" value="CALCOFLUOR WHITE HYPERSENSITIVE PROTEIN PRECURSOR"/>
    <property type="match status" value="1"/>
</dbReference>
<keyword evidence="2" id="KW-0378">Hydrolase</keyword>
<dbReference type="SUPFAM" id="SSF56219">
    <property type="entry name" value="DNase I-like"/>
    <property type="match status" value="1"/>
</dbReference>
<evidence type="ECO:0000259" key="1">
    <source>
        <dbReference type="Pfam" id="PF03372"/>
    </source>
</evidence>
<evidence type="ECO:0000313" key="3">
    <source>
        <dbReference type="Proteomes" id="UP001597109"/>
    </source>
</evidence>